<dbReference type="Proteomes" id="UP001583172">
    <property type="component" value="Unassembled WGS sequence"/>
</dbReference>
<accession>A0ABR3VDD9</accession>
<name>A0ABR3VDD9_HUMIN</name>
<dbReference type="InterPro" id="IPR029058">
    <property type="entry name" value="AB_hydrolase_fold"/>
</dbReference>
<sequence length="388" mass="43060">MAEAAVAAELTSAAGLARNRVIQQLPLAKRIKYSVGAFLLSRLFRGLTVLLDGFDQLTGRRRDSYPDIIKSYPVRKNLTVRIFLPRSAPPNTKLPTLLTIHGGGFMIGHPADNDAWNRHFSSTHTFLVIALDYRKSPTSTFPTPIHDLEALIACILSDSSLPLDPSRIAIAGFSAGGNLSLSVSQLPSIRPHIRAVVPFYPVVDLSEPSAQKLLTRPYKPHLAGFRGSSVDYLKRLTGMFNWAYLDVGQRTDDPLLSPFYARPESLPGNVFFVACELDMLAAEAWRMACKLAGRPVPGDHDVVGTKESVAEPGRLITEGDERYAWEEVLEGGERRYRWLLVPDTTHAFDQEGMWQMIKDPVFVEDAKEKTRLVIDLVGKWLLDGPLKG</sequence>
<proteinExistence type="predicted"/>
<dbReference type="SUPFAM" id="SSF53474">
    <property type="entry name" value="alpha/beta-Hydrolases"/>
    <property type="match status" value="1"/>
</dbReference>
<dbReference type="InterPro" id="IPR013094">
    <property type="entry name" value="AB_hydrolase_3"/>
</dbReference>
<dbReference type="EMBL" id="JAZGSY010000136">
    <property type="protein sequence ID" value="KAL1839889.1"/>
    <property type="molecule type" value="Genomic_DNA"/>
</dbReference>
<evidence type="ECO:0000313" key="4">
    <source>
        <dbReference type="Proteomes" id="UP001583172"/>
    </source>
</evidence>
<evidence type="ECO:0000313" key="3">
    <source>
        <dbReference type="EMBL" id="KAL1839889.1"/>
    </source>
</evidence>
<dbReference type="PANTHER" id="PTHR48081:SF8">
    <property type="entry name" value="ALPHA_BETA HYDROLASE FOLD-3 DOMAIN-CONTAINING PROTEIN-RELATED"/>
    <property type="match status" value="1"/>
</dbReference>
<evidence type="ECO:0000256" key="1">
    <source>
        <dbReference type="ARBA" id="ARBA00022801"/>
    </source>
</evidence>
<keyword evidence="1" id="KW-0378">Hydrolase</keyword>
<evidence type="ECO:0000259" key="2">
    <source>
        <dbReference type="Pfam" id="PF07859"/>
    </source>
</evidence>
<feature type="domain" description="Alpha/beta hydrolase fold-3" evidence="2">
    <location>
        <begin position="97"/>
        <end position="294"/>
    </location>
</feature>
<reference evidence="3 4" key="1">
    <citation type="journal article" date="2024" name="Commun. Biol.">
        <title>Comparative genomic analysis of thermophilic fungi reveals convergent evolutionary adaptations and gene losses.</title>
        <authorList>
            <person name="Steindorff A.S."/>
            <person name="Aguilar-Pontes M.V."/>
            <person name="Robinson A.J."/>
            <person name="Andreopoulos B."/>
            <person name="LaButti K."/>
            <person name="Kuo A."/>
            <person name="Mondo S."/>
            <person name="Riley R."/>
            <person name="Otillar R."/>
            <person name="Haridas S."/>
            <person name="Lipzen A."/>
            <person name="Grimwood J."/>
            <person name="Schmutz J."/>
            <person name="Clum A."/>
            <person name="Reid I.D."/>
            <person name="Moisan M.C."/>
            <person name="Butler G."/>
            <person name="Nguyen T.T.M."/>
            <person name="Dewar K."/>
            <person name="Conant G."/>
            <person name="Drula E."/>
            <person name="Henrissat B."/>
            <person name="Hansel C."/>
            <person name="Singer S."/>
            <person name="Hutchinson M.I."/>
            <person name="de Vries R.P."/>
            <person name="Natvig D.O."/>
            <person name="Powell A.J."/>
            <person name="Tsang A."/>
            <person name="Grigoriev I.V."/>
        </authorList>
    </citation>
    <scope>NUCLEOTIDE SEQUENCE [LARGE SCALE GENOMIC DNA]</scope>
    <source>
        <strain evidence="3 4">CBS 620.91</strain>
    </source>
</reference>
<keyword evidence="4" id="KW-1185">Reference proteome</keyword>
<dbReference type="Gene3D" id="3.40.50.1820">
    <property type="entry name" value="alpha/beta hydrolase"/>
    <property type="match status" value="1"/>
</dbReference>
<dbReference type="PANTHER" id="PTHR48081">
    <property type="entry name" value="AB HYDROLASE SUPERFAMILY PROTEIN C4A8.06C"/>
    <property type="match status" value="1"/>
</dbReference>
<comment type="caution">
    <text evidence="3">The sequence shown here is derived from an EMBL/GenBank/DDBJ whole genome shotgun (WGS) entry which is preliminary data.</text>
</comment>
<dbReference type="Pfam" id="PF07859">
    <property type="entry name" value="Abhydrolase_3"/>
    <property type="match status" value="1"/>
</dbReference>
<gene>
    <name evidence="3" type="ORF">VTJ49DRAFT_1024</name>
</gene>
<organism evidence="3 4">
    <name type="scientific">Humicola insolens</name>
    <name type="common">Soft-rot fungus</name>
    <dbReference type="NCBI Taxonomy" id="85995"/>
    <lineage>
        <taxon>Eukaryota</taxon>
        <taxon>Fungi</taxon>
        <taxon>Dikarya</taxon>
        <taxon>Ascomycota</taxon>
        <taxon>Pezizomycotina</taxon>
        <taxon>Sordariomycetes</taxon>
        <taxon>Sordariomycetidae</taxon>
        <taxon>Sordariales</taxon>
        <taxon>Chaetomiaceae</taxon>
        <taxon>Mycothermus</taxon>
    </lineage>
</organism>
<protein>
    <recommendedName>
        <fullName evidence="2">Alpha/beta hydrolase fold-3 domain-containing protein</fullName>
    </recommendedName>
</protein>
<dbReference type="InterPro" id="IPR050300">
    <property type="entry name" value="GDXG_lipolytic_enzyme"/>
</dbReference>